<keyword evidence="5 6" id="KW-0560">Oxidoreductase</keyword>
<comment type="caution">
    <text evidence="10">The sequence shown here is derived from an EMBL/GenBank/DDBJ whole genome shotgun (WGS) entry which is preliminary data.</text>
</comment>
<dbReference type="InterPro" id="IPR009075">
    <property type="entry name" value="AcylCo_DH/oxidase_C"/>
</dbReference>
<dbReference type="InterPro" id="IPR013786">
    <property type="entry name" value="AcylCoA_DH/ox_N"/>
</dbReference>
<dbReference type="InterPro" id="IPR037069">
    <property type="entry name" value="AcylCoA_DH/ox_N_sf"/>
</dbReference>
<dbReference type="SUPFAM" id="SSF47203">
    <property type="entry name" value="Acyl-CoA dehydrogenase C-terminal domain-like"/>
    <property type="match status" value="1"/>
</dbReference>
<dbReference type="InterPro" id="IPR006091">
    <property type="entry name" value="Acyl-CoA_Oxase/DH_mid-dom"/>
</dbReference>
<dbReference type="EMBL" id="JAVKPH010000001">
    <property type="protein sequence ID" value="MDR5651218.1"/>
    <property type="molecule type" value="Genomic_DNA"/>
</dbReference>
<evidence type="ECO:0000313" key="11">
    <source>
        <dbReference type="Proteomes" id="UP001247754"/>
    </source>
</evidence>
<keyword evidence="3 6" id="KW-0285">Flavoprotein</keyword>
<dbReference type="CDD" id="cd00567">
    <property type="entry name" value="ACAD"/>
    <property type="match status" value="1"/>
</dbReference>
<dbReference type="InterPro" id="IPR046373">
    <property type="entry name" value="Acyl-CoA_Oxase/DH_mid-dom_sf"/>
</dbReference>
<comment type="similarity">
    <text evidence="2 6">Belongs to the acyl-CoA dehydrogenase family.</text>
</comment>
<dbReference type="Gene3D" id="1.10.540.10">
    <property type="entry name" value="Acyl-CoA dehydrogenase/oxidase, N-terminal domain"/>
    <property type="match status" value="1"/>
</dbReference>
<dbReference type="PANTHER" id="PTHR43884">
    <property type="entry name" value="ACYL-COA DEHYDROGENASE"/>
    <property type="match status" value="1"/>
</dbReference>
<protein>
    <submittedName>
        <fullName evidence="10">Acyl-CoA dehydrogenase</fullName>
    </submittedName>
</protein>
<evidence type="ECO:0000313" key="10">
    <source>
        <dbReference type="EMBL" id="MDR5651218.1"/>
    </source>
</evidence>
<feature type="domain" description="Acyl-CoA dehydrogenase/oxidase N-terminal" evidence="9">
    <location>
        <begin position="6"/>
        <end position="88"/>
    </location>
</feature>
<dbReference type="Pfam" id="PF00441">
    <property type="entry name" value="Acyl-CoA_dh_1"/>
    <property type="match status" value="1"/>
</dbReference>
<dbReference type="Gene3D" id="1.20.140.10">
    <property type="entry name" value="Butyryl-CoA Dehydrogenase, subunit A, domain 3"/>
    <property type="match status" value="1"/>
</dbReference>
<gene>
    <name evidence="10" type="ORF">RGD00_01250</name>
</gene>
<comment type="cofactor">
    <cofactor evidence="1 6">
        <name>FAD</name>
        <dbReference type="ChEBI" id="CHEBI:57692"/>
    </cofactor>
</comment>
<keyword evidence="11" id="KW-1185">Reference proteome</keyword>
<feature type="domain" description="Acyl-CoA oxidase/dehydrogenase middle" evidence="8">
    <location>
        <begin position="120"/>
        <end position="198"/>
    </location>
</feature>
<proteinExistence type="inferred from homology"/>
<feature type="domain" description="Acyl-CoA dehydrogenase/oxidase C-terminal" evidence="7">
    <location>
        <begin position="211"/>
        <end position="350"/>
    </location>
</feature>
<dbReference type="InterPro" id="IPR009100">
    <property type="entry name" value="AcylCoA_DH/oxidase_NM_dom_sf"/>
</dbReference>
<evidence type="ECO:0000259" key="8">
    <source>
        <dbReference type="Pfam" id="PF02770"/>
    </source>
</evidence>
<dbReference type="RefSeq" id="WP_310455295.1">
    <property type="nucleotide sequence ID" value="NZ_JAVKPH010000001.1"/>
</dbReference>
<dbReference type="Proteomes" id="UP001247754">
    <property type="component" value="Unassembled WGS sequence"/>
</dbReference>
<name>A0ABU1F3J3_9RHOB</name>
<accession>A0ABU1F3J3</accession>
<reference evidence="10 11" key="1">
    <citation type="submission" date="2023-09" db="EMBL/GenBank/DDBJ databases">
        <title>Xinfangfangia sedmenti sp. nov., isolated the sedment.</title>
        <authorList>
            <person name="Xu L."/>
        </authorList>
    </citation>
    <scope>NUCLEOTIDE SEQUENCE [LARGE SCALE GENOMIC DNA]</scope>
    <source>
        <strain evidence="10 11">LG-4</strain>
    </source>
</reference>
<evidence type="ECO:0000256" key="2">
    <source>
        <dbReference type="ARBA" id="ARBA00009347"/>
    </source>
</evidence>
<sequence length="365" mass="38317">MGFELSDEQAMLRDALDRYLRDADALGLAARDPGVQRRIWQGLVDDIGVIGAAFAEEAGGFGGTQMDVFAVMEPFGRHQARTPYVAVVMLAALLRDLPDAALAAKAAEGRLIPAFAHGEGGRFDLTRAATVAEPAGEGWRLTGHKAVVLSGPLATHFVVTAQVAGAGMTLFLVDAGAEGLARQDYMAVDGQSACDLTLAATPARMLGAPGQGVAALAPAVDAGLAALGAEAVGIMAGLIEHTAAYMRQRQQFGQPLAAFQALQHRVADMVIAREQALSMVHMAQDALERGTGAETRAACAAMKIVVDRSLRFVSQNAVQLHGGMGITDELAISGWFRRAMVIAASFGSEDDHFRTYEAQAASMQD</sequence>
<evidence type="ECO:0000256" key="4">
    <source>
        <dbReference type="ARBA" id="ARBA00022827"/>
    </source>
</evidence>
<evidence type="ECO:0000256" key="3">
    <source>
        <dbReference type="ARBA" id="ARBA00022630"/>
    </source>
</evidence>
<organism evidence="10 11">
    <name type="scientific">Ruixingdingia sedimenti</name>
    <dbReference type="NCBI Taxonomy" id="3073604"/>
    <lineage>
        <taxon>Bacteria</taxon>
        <taxon>Pseudomonadati</taxon>
        <taxon>Pseudomonadota</taxon>
        <taxon>Alphaproteobacteria</taxon>
        <taxon>Rhodobacterales</taxon>
        <taxon>Paracoccaceae</taxon>
        <taxon>Ruixingdingia</taxon>
    </lineage>
</organism>
<dbReference type="InterPro" id="IPR036250">
    <property type="entry name" value="AcylCo_DH-like_C"/>
</dbReference>
<evidence type="ECO:0000256" key="5">
    <source>
        <dbReference type="ARBA" id="ARBA00023002"/>
    </source>
</evidence>
<evidence type="ECO:0000259" key="7">
    <source>
        <dbReference type="Pfam" id="PF00441"/>
    </source>
</evidence>
<dbReference type="Pfam" id="PF02771">
    <property type="entry name" value="Acyl-CoA_dh_N"/>
    <property type="match status" value="1"/>
</dbReference>
<dbReference type="SUPFAM" id="SSF56645">
    <property type="entry name" value="Acyl-CoA dehydrogenase NM domain-like"/>
    <property type="match status" value="1"/>
</dbReference>
<keyword evidence="4 6" id="KW-0274">FAD</keyword>
<dbReference type="PANTHER" id="PTHR43884:SF20">
    <property type="entry name" value="ACYL-COA DEHYDROGENASE FADE28"/>
    <property type="match status" value="1"/>
</dbReference>
<evidence type="ECO:0000256" key="6">
    <source>
        <dbReference type="RuleBase" id="RU362125"/>
    </source>
</evidence>
<dbReference type="Gene3D" id="2.40.110.10">
    <property type="entry name" value="Butyryl-CoA Dehydrogenase, subunit A, domain 2"/>
    <property type="match status" value="1"/>
</dbReference>
<evidence type="ECO:0000259" key="9">
    <source>
        <dbReference type="Pfam" id="PF02771"/>
    </source>
</evidence>
<dbReference type="Pfam" id="PF02770">
    <property type="entry name" value="Acyl-CoA_dh_M"/>
    <property type="match status" value="1"/>
</dbReference>
<evidence type="ECO:0000256" key="1">
    <source>
        <dbReference type="ARBA" id="ARBA00001974"/>
    </source>
</evidence>